<dbReference type="Proteomes" id="UP001632037">
    <property type="component" value="Unassembled WGS sequence"/>
</dbReference>
<comment type="caution">
    <text evidence="6">The sequence shown here is derived from an EMBL/GenBank/DDBJ whole genome shotgun (WGS) entry which is preliminary data.</text>
</comment>
<feature type="signal peptide" evidence="5">
    <location>
        <begin position="1"/>
        <end position="19"/>
    </location>
</feature>
<proteinExistence type="inferred from homology"/>
<organism evidence="6 7">
    <name type="scientific">Phytophthora oleae</name>
    <dbReference type="NCBI Taxonomy" id="2107226"/>
    <lineage>
        <taxon>Eukaryota</taxon>
        <taxon>Sar</taxon>
        <taxon>Stramenopiles</taxon>
        <taxon>Oomycota</taxon>
        <taxon>Peronosporomycetes</taxon>
        <taxon>Peronosporales</taxon>
        <taxon>Peronosporaceae</taxon>
        <taxon>Phytophthora</taxon>
    </lineage>
</organism>
<dbReference type="EMBL" id="JBIMZQ010000022">
    <property type="protein sequence ID" value="KAL3665003.1"/>
    <property type="molecule type" value="Genomic_DNA"/>
</dbReference>
<name>A0ABD3FE22_9STRA</name>
<evidence type="ECO:0000256" key="4">
    <source>
        <dbReference type="ARBA" id="ARBA00022729"/>
    </source>
</evidence>
<protein>
    <recommendedName>
        <fullName evidence="5">RxLR effector protein</fullName>
    </recommendedName>
</protein>
<evidence type="ECO:0000256" key="3">
    <source>
        <dbReference type="ARBA" id="ARBA00022525"/>
    </source>
</evidence>
<keyword evidence="3 5" id="KW-0964">Secreted</keyword>
<keyword evidence="7" id="KW-1185">Reference proteome</keyword>
<accession>A0ABD3FE22</accession>
<evidence type="ECO:0000313" key="6">
    <source>
        <dbReference type="EMBL" id="KAL3665003.1"/>
    </source>
</evidence>
<dbReference type="InterPro" id="IPR031825">
    <property type="entry name" value="RXLR"/>
</dbReference>
<comment type="function">
    <text evidence="5">Effector that suppresses plant defense responses during pathogen infection.</text>
</comment>
<comment type="domain">
    <text evidence="5">The RxLR-dEER motif acts to carry the protein into the host cell cytoplasm through binding to cell surface phosphatidylinositol-3-phosphate.</text>
</comment>
<evidence type="ECO:0000256" key="5">
    <source>
        <dbReference type="RuleBase" id="RU367124"/>
    </source>
</evidence>
<feature type="chain" id="PRO_5044975926" description="RxLR effector protein" evidence="5">
    <location>
        <begin position="20"/>
        <end position="117"/>
    </location>
</feature>
<sequence>MRLSQFLLFVIVAFAYCSAVTTAENANLATFPSREAVGDERRFLKGSKTTTDLDAAGEKRVGATTPSFKQYLGWIKLPSFSKMPGIEQLRSFFKGLRDKRLAKLREKMQNNPNAHGF</sequence>
<reference evidence="6 7" key="1">
    <citation type="submission" date="2024-09" db="EMBL/GenBank/DDBJ databases">
        <title>Genome sequencing and assembly of Phytophthora oleae, isolate VK10A, causative agent of rot of olive drupes.</title>
        <authorList>
            <person name="Conti Taguali S."/>
            <person name="Riolo M."/>
            <person name="La Spada F."/>
            <person name="Cacciola S.O."/>
            <person name="Dionisio G."/>
        </authorList>
    </citation>
    <scope>NUCLEOTIDE SEQUENCE [LARGE SCALE GENOMIC DNA]</scope>
    <source>
        <strain evidence="6 7">VK10A</strain>
    </source>
</reference>
<evidence type="ECO:0000256" key="1">
    <source>
        <dbReference type="ARBA" id="ARBA00004613"/>
    </source>
</evidence>
<dbReference type="Pfam" id="PF16810">
    <property type="entry name" value="RXLR"/>
    <property type="match status" value="1"/>
</dbReference>
<comment type="subcellular location">
    <subcellularLocation>
        <location evidence="1 5">Secreted</location>
    </subcellularLocation>
</comment>
<dbReference type="AlphaFoldDB" id="A0ABD3FE22"/>
<keyword evidence="4 5" id="KW-0732">Signal</keyword>
<gene>
    <name evidence="6" type="ORF">V7S43_010178</name>
</gene>
<comment type="similarity">
    <text evidence="2 5">Belongs to the RxLR effector family.</text>
</comment>
<evidence type="ECO:0000313" key="7">
    <source>
        <dbReference type="Proteomes" id="UP001632037"/>
    </source>
</evidence>
<evidence type="ECO:0000256" key="2">
    <source>
        <dbReference type="ARBA" id="ARBA00010400"/>
    </source>
</evidence>